<feature type="binding site" evidence="9">
    <location>
        <position position="68"/>
    </location>
    <ligand>
        <name>Mg(2+)</name>
        <dbReference type="ChEBI" id="CHEBI:18420"/>
        <label>1</label>
        <note>catalytic</note>
    </ligand>
</feature>
<dbReference type="CDD" id="cd01639">
    <property type="entry name" value="IMPase"/>
    <property type="match status" value="1"/>
</dbReference>
<dbReference type="InterPro" id="IPR033942">
    <property type="entry name" value="IMPase"/>
</dbReference>
<name>A0A317PHJ7_9HYPH</name>
<sequence>MARLEERAAFCRGLAVEAGALVMRGFGRARPFDMKGPQDYLTETDGLCEAFIRQRIVAAFPEDGFFGEESGGAASGDVWVVDPIDGTANFARGIPHFCVAIAFVHDGRTELGAICNPAAGDLYFARRGQGATLNGEPIRVSSAVSAQSATVELGWSTRIAKATYLRTLETLIDQGFNVRRAGSGALGLAYVADGRNEAYAESHMNSWDCLIGLLLVEEAGGGVCAFLGDGSLESGGAVLAAAPGLADLVSRATGISLQSAD</sequence>
<dbReference type="GO" id="GO:0046872">
    <property type="term" value="F:metal ion binding"/>
    <property type="evidence" value="ECO:0007669"/>
    <property type="project" value="UniProtKB-KW"/>
</dbReference>
<dbReference type="RefSeq" id="WP_110034543.1">
    <property type="nucleotide sequence ID" value="NZ_QGTR01000011.1"/>
</dbReference>
<feature type="binding site" evidence="9">
    <location>
        <position position="84"/>
    </location>
    <ligand>
        <name>Mg(2+)</name>
        <dbReference type="ChEBI" id="CHEBI:18420"/>
        <label>1</label>
        <note>catalytic</note>
    </ligand>
</feature>
<evidence type="ECO:0000313" key="12">
    <source>
        <dbReference type="Proteomes" id="UP000246352"/>
    </source>
</evidence>
<keyword evidence="6 9" id="KW-0479">Metal-binding</keyword>
<dbReference type="Pfam" id="PF00459">
    <property type="entry name" value="Inositol_P"/>
    <property type="match status" value="1"/>
</dbReference>
<reference evidence="11 12" key="1">
    <citation type="submission" date="2018-05" db="EMBL/GenBank/DDBJ databases">
        <title>Genomic Encyclopedia of Type Strains, Phase IV (KMG-IV): sequencing the most valuable type-strain genomes for metagenomic binning, comparative biology and taxonomic classification.</title>
        <authorList>
            <person name="Goeker M."/>
        </authorList>
    </citation>
    <scope>NUCLEOTIDE SEQUENCE [LARGE SCALE GENOMIC DNA]</scope>
    <source>
        <strain evidence="11 12">DSM 16791</strain>
    </source>
</reference>
<keyword evidence="8 9" id="KW-0460">Magnesium</keyword>
<evidence type="ECO:0000256" key="8">
    <source>
        <dbReference type="ARBA" id="ARBA00022842"/>
    </source>
</evidence>
<dbReference type="PANTHER" id="PTHR20854:SF4">
    <property type="entry name" value="INOSITOL-1-MONOPHOSPHATASE-RELATED"/>
    <property type="match status" value="1"/>
</dbReference>
<evidence type="ECO:0000256" key="4">
    <source>
        <dbReference type="ARBA" id="ARBA00013106"/>
    </source>
</evidence>
<dbReference type="Proteomes" id="UP000246352">
    <property type="component" value="Unassembled WGS sequence"/>
</dbReference>
<dbReference type="PROSITE" id="PS00629">
    <property type="entry name" value="IMP_1"/>
    <property type="match status" value="1"/>
</dbReference>
<keyword evidence="12" id="KW-1185">Reference proteome</keyword>
<dbReference type="InterPro" id="IPR020583">
    <property type="entry name" value="Inositol_monoP_metal-BS"/>
</dbReference>
<evidence type="ECO:0000256" key="2">
    <source>
        <dbReference type="ARBA" id="ARBA00001946"/>
    </source>
</evidence>
<evidence type="ECO:0000256" key="7">
    <source>
        <dbReference type="ARBA" id="ARBA00022801"/>
    </source>
</evidence>
<dbReference type="EMBL" id="QGTR01000011">
    <property type="protein sequence ID" value="PWV95376.1"/>
    <property type="molecule type" value="Genomic_DNA"/>
</dbReference>
<feature type="binding site" evidence="9">
    <location>
        <position position="82"/>
    </location>
    <ligand>
        <name>Mg(2+)</name>
        <dbReference type="ChEBI" id="CHEBI:18420"/>
        <label>1</label>
        <note>catalytic</note>
    </ligand>
</feature>
<accession>A0A317PHJ7</accession>
<dbReference type="SUPFAM" id="SSF56655">
    <property type="entry name" value="Carbohydrate phosphatase"/>
    <property type="match status" value="1"/>
</dbReference>
<evidence type="ECO:0000256" key="3">
    <source>
        <dbReference type="ARBA" id="ARBA00009759"/>
    </source>
</evidence>
<gene>
    <name evidence="11" type="ORF">DFR52_1117</name>
</gene>
<dbReference type="GO" id="GO:0007165">
    <property type="term" value="P:signal transduction"/>
    <property type="evidence" value="ECO:0007669"/>
    <property type="project" value="TreeGrafter"/>
</dbReference>
<evidence type="ECO:0000256" key="5">
    <source>
        <dbReference type="ARBA" id="ARBA00019784"/>
    </source>
</evidence>
<feature type="binding site" evidence="9">
    <location>
        <position position="85"/>
    </location>
    <ligand>
        <name>Mg(2+)</name>
        <dbReference type="ChEBI" id="CHEBI:18420"/>
        <label>1</label>
        <note>catalytic</note>
    </ligand>
</feature>
<dbReference type="Gene3D" id="3.40.190.80">
    <property type="match status" value="1"/>
</dbReference>
<dbReference type="InterPro" id="IPR000760">
    <property type="entry name" value="Inositol_monophosphatase-like"/>
</dbReference>
<organism evidence="11 12">
    <name type="scientific">Hoeflea marina</name>
    <dbReference type="NCBI Taxonomy" id="274592"/>
    <lineage>
        <taxon>Bacteria</taxon>
        <taxon>Pseudomonadati</taxon>
        <taxon>Pseudomonadota</taxon>
        <taxon>Alphaproteobacteria</taxon>
        <taxon>Hyphomicrobiales</taxon>
        <taxon>Rhizobiaceae</taxon>
        <taxon>Hoeflea</taxon>
    </lineage>
</organism>
<dbReference type="PANTHER" id="PTHR20854">
    <property type="entry name" value="INOSITOL MONOPHOSPHATASE"/>
    <property type="match status" value="1"/>
</dbReference>
<dbReference type="Gene3D" id="3.30.540.10">
    <property type="entry name" value="Fructose-1,6-Bisphosphatase, subunit A, domain 1"/>
    <property type="match status" value="1"/>
</dbReference>
<protein>
    <recommendedName>
        <fullName evidence="5 10">Inositol-1-monophosphatase</fullName>
        <ecNumber evidence="4 10">3.1.3.25</ecNumber>
    </recommendedName>
</protein>
<evidence type="ECO:0000256" key="1">
    <source>
        <dbReference type="ARBA" id="ARBA00001033"/>
    </source>
</evidence>
<evidence type="ECO:0000313" key="11">
    <source>
        <dbReference type="EMBL" id="PWV95376.1"/>
    </source>
</evidence>
<evidence type="ECO:0000256" key="6">
    <source>
        <dbReference type="ARBA" id="ARBA00022723"/>
    </source>
</evidence>
<keyword evidence="7 10" id="KW-0378">Hydrolase</keyword>
<dbReference type="FunFam" id="3.30.540.10:FF:000003">
    <property type="entry name" value="Inositol-1-monophosphatase"/>
    <property type="match status" value="1"/>
</dbReference>
<comment type="catalytic activity">
    <reaction evidence="1 10">
        <text>a myo-inositol phosphate + H2O = myo-inositol + phosphate</text>
        <dbReference type="Rhea" id="RHEA:24056"/>
        <dbReference type="ChEBI" id="CHEBI:15377"/>
        <dbReference type="ChEBI" id="CHEBI:17268"/>
        <dbReference type="ChEBI" id="CHEBI:43474"/>
        <dbReference type="ChEBI" id="CHEBI:84139"/>
        <dbReference type="EC" id="3.1.3.25"/>
    </reaction>
</comment>
<dbReference type="OrthoDB" id="9785695at2"/>
<comment type="cofactor">
    <cofactor evidence="2 9 10">
        <name>Mg(2+)</name>
        <dbReference type="ChEBI" id="CHEBI:18420"/>
    </cofactor>
</comment>
<dbReference type="GO" id="GO:0006020">
    <property type="term" value="P:inositol metabolic process"/>
    <property type="evidence" value="ECO:0007669"/>
    <property type="project" value="TreeGrafter"/>
</dbReference>
<dbReference type="PRINTS" id="PR00377">
    <property type="entry name" value="IMPHPHTASES"/>
</dbReference>
<proteinExistence type="inferred from homology"/>
<feature type="binding site" evidence="9">
    <location>
        <position position="208"/>
    </location>
    <ligand>
        <name>Mg(2+)</name>
        <dbReference type="ChEBI" id="CHEBI:18420"/>
        <label>1</label>
        <note>catalytic</note>
    </ligand>
</feature>
<comment type="similarity">
    <text evidence="3 10">Belongs to the inositol monophosphatase superfamily.</text>
</comment>
<dbReference type="GO" id="GO:0008934">
    <property type="term" value="F:inositol monophosphate 1-phosphatase activity"/>
    <property type="evidence" value="ECO:0007669"/>
    <property type="project" value="InterPro"/>
</dbReference>
<evidence type="ECO:0000256" key="9">
    <source>
        <dbReference type="PIRSR" id="PIRSR600760-2"/>
    </source>
</evidence>
<dbReference type="EC" id="3.1.3.25" evidence="4 10"/>
<evidence type="ECO:0000256" key="10">
    <source>
        <dbReference type="RuleBase" id="RU364068"/>
    </source>
</evidence>
<dbReference type="AlphaFoldDB" id="A0A317PHJ7"/>
<comment type="caution">
    <text evidence="11">The sequence shown here is derived from an EMBL/GenBank/DDBJ whole genome shotgun (WGS) entry which is preliminary data.</text>
</comment>